<dbReference type="InterPro" id="IPR036282">
    <property type="entry name" value="Glutathione-S-Trfase_C_sf"/>
</dbReference>
<dbReference type="PANTHER" id="PTHR42673:SF4">
    <property type="entry name" value="MALEYLACETOACETATE ISOMERASE"/>
    <property type="match status" value="1"/>
</dbReference>
<dbReference type="PRINTS" id="PR00449">
    <property type="entry name" value="RASTRNSFRMNG"/>
</dbReference>
<dbReference type="InterPro" id="IPR004046">
    <property type="entry name" value="GST_C"/>
</dbReference>
<comment type="caution">
    <text evidence="3">The sequence shown here is derived from an EMBL/GenBank/DDBJ whole genome shotgun (WGS) entry which is preliminary data.</text>
</comment>
<dbReference type="SUPFAM" id="SSF52540">
    <property type="entry name" value="P-loop containing nucleoside triphosphate hydrolases"/>
    <property type="match status" value="1"/>
</dbReference>
<dbReference type="PROSITE" id="PS51419">
    <property type="entry name" value="RAB"/>
    <property type="match status" value="1"/>
</dbReference>
<proteinExistence type="predicted"/>
<dbReference type="SFLD" id="SFLDG00358">
    <property type="entry name" value="Main_(cytGST)"/>
    <property type="match status" value="1"/>
</dbReference>
<dbReference type="PROSITE" id="PS50404">
    <property type="entry name" value="GST_NTER"/>
    <property type="match status" value="1"/>
</dbReference>
<dbReference type="InterPro" id="IPR004045">
    <property type="entry name" value="Glutathione_S-Trfase_N"/>
</dbReference>
<feature type="domain" description="GST C-terminal" evidence="2">
    <location>
        <begin position="259"/>
        <end position="391"/>
    </location>
</feature>
<dbReference type="RefSeq" id="XP_069307149.1">
    <property type="nucleotide sequence ID" value="XM_069451274.1"/>
</dbReference>
<keyword evidence="4" id="KW-1185">Reference proteome</keyword>
<dbReference type="Pfam" id="PF00043">
    <property type="entry name" value="GST_C"/>
    <property type="match status" value="1"/>
</dbReference>
<dbReference type="Gene3D" id="1.20.1050.10">
    <property type="match status" value="1"/>
</dbReference>
<evidence type="ECO:0000259" key="1">
    <source>
        <dbReference type="PROSITE" id="PS50404"/>
    </source>
</evidence>
<dbReference type="Proteomes" id="UP001578633">
    <property type="component" value="Chromosome 4"/>
</dbReference>
<name>A0ABR3UKN9_9PLEO</name>
<dbReference type="Pfam" id="PF00071">
    <property type="entry name" value="Ras"/>
    <property type="match status" value="1"/>
</dbReference>
<dbReference type="Gene3D" id="3.40.30.10">
    <property type="entry name" value="Glutaredoxin"/>
    <property type="match status" value="1"/>
</dbReference>
<feature type="domain" description="GST N-terminal" evidence="1">
    <location>
        <begin position="172"/>
        <end position="252"/>
    </location>
</feature>
<dbReference type="InterPro" id="IPR040079">
    <property type="entry name" value="Glutathione_S-Trfase"/>
</dbReference>
<dbReference type="SUPFAM" id="SSF52833">
    <property type="entry name" value="Thioredoxin-like"/>
    <property type="match status" value="1"/>
</dbReference>
<evidence type="ECO:0000259" key="2">
    <source>
        <dbReference type="PROSITE" id="PS50405"/>
    </source>
</evidence>
<dbReference type="SMART" id="SM00175">
    <property type="entry name" value="RAB"/>
    <property type="match status" value="1"/>
</dbReference>
<dbReference type="CDD" id="cd03205">
    <property type="entry name" value="GST_C_6"/>
    <property type="match status" value="1"/>
</dbReference>
<accession>A0ABR3UKN9</accession>
<evidence type="ECO:0000313" key="3">
    <source>
        <dbReference type="EMBL" id="KAL1796565.1"/>
    </source>
</evidence>
<dbReference type="SMART" id="SM00173">
    <property type="entry name" value="RAS"/>
    <property type="match status" value="1"/>
</dbReference>
<dbReference type="Pfam" id="PF13409">
    <property type="entry name" value="GST_N_2"/>
    <property type="match status" value="1"/>
</dbReference>
<gene>
    <name evidence="3" type="ORF">ACET3X_005105</name>
</gene>
<dbReference type="InterPro" id="IPR010987">
    <property type="entry name" value="Glutathione-S-Trfase_C-like"/>
</dbReference>
<dbReference type="PROSITE" id="PS51421">
    <property type="entry name" value="RAS"/>
    <property type="match status" value="1"/>
</dbReference>
<dbReference type="PANTHER" id="PTHR42673">
    <property type="entry name" value="MALEYLACETOACETATE ISOMERASE"/>
    <property type="match status" value="1"/>
</dbReference>
<organism evidence="3 4">
    <name type="scientific">Alternaria dauci</name>
    <dbReference type="NCBI Taxonomy" id="48095"/>
    <lineage>
        <taxon>Eukaryota</taxon>
        <taxon>Fungi</taxon>
        <taxon>Dikarya</taxon>
        <taxon>Ascomycota</taxon>
        <taxon>Pezizomycotina</taxon>
        <taxon>Dothideomycetes</taxon>
        <taxon>Pleosporomycetidae</taxon>
        <taxon>Pleosporales</taxon>
        <taxon>Pleosporineae</taxon>
        <taxon>Pleosporaceae</taxon>
        <taxon>Alternaria</taxon>
        <taxon>Alternaria sect. Porri</taxon>
    </lineage>
</organism>
<dbReference type="SUPFAM" id="SSF47616">
    <property type="entry name" value="GST C-terminal domain-like"/>
    <property type="match status" value="1"/>
</dbReference>
<protein>
    <recommendedName>
        <fullName evidence="5">Glutathione S-transferase</fullName>
    </recommendedName>
</protein>
<dbReference type="EMBL" id="JBHGVX010000004">
    <property type="protein sequence ID" value="KAL1796565.1"/>
    <property type="molecule type" value="Genomic_DNA"/>
</dbReference>
<dbReference type="PROSITE" id="PS50405">
    <property type="entry name" value="GST_CTER"/>
    <property type="match status" value="1"/>
</dbReference>
<dbReference type="GeneID" id="96085427"/>
<evidence type="ECO:0008006" key="5">
    <source>
        <dbReference type="Google" id="ProtNLM"/>
    </source>
</evidence>
<dbReference type="InterPro" id="IPR036249">
    <property type="entry name" value="Thioredoxin-like_sf"/>
</dbReference>
<dbReference type="InterPro" id="IPR027417">
    <property type="entry name" value="P-loop_NTPase"/>
</dbReference>
<evidence type="ECO:0000313" key="4">
    <source>
        <dbReference type="Proteomes" id="UP001578633"/>
    </source>
</evidence>
<dbReference type="Gene3D" id="3.40.50.300">
    <property type="entry name" value="P-loop containing nucleotide triphosphate hydrolases"/>
    <property type="match status" value="1"/>
</dbReference>
<dbReference type="SFLD" id="SFLDS00019">
    <property type="entry name" value="Glutathione_Transferase_(cytos"/>
    <property type="match status" value="1"/>
</dbReference>
<reference evidence="3 4" key="1">
    <citation type="submission" date="2024-09" db="EMBL/GenBank/DDBJ databases">
        <title>T2T genomes of carrot and Alternaria dauci and their utility for understanding host-pathogen interaction during carrot leaf blight disease.</title>
        <authorList>
            <person name="Liu W."/>
            <person name="Xu S."/>
            <person name="Ou C."/>
            <person name="Liu X."/>
            <person name="Zhuang F."/>
            <person name="Deng X.W."/>
        </authorList>
    </citation>
    <scope>NUCLEOTIDE SEQUENCE [LARGE SCALE GENOMIC DNA]</scope>
    <source>
        <strain evidence="3 4">A2016</strain>
    </source>
</reference>
<sequence>MLRSRKPKEPSPLKIVVLGEELVGKTCFIDMFLKGKHFISHGPIDSEPISRNISDISPRYREVLDAYIASADGVVLLYDVTSLFSFDHLIQNTYLQIWQCRNTVFTKDGTDGRMQGVKKRFGCVVVGSKKDIIDEDKRKRQVKKEMADQWASSQGFRHIELAQMSTTPIGASPLTLISATPSPFARMNRIALTLKGIPFELQNEIPWQSATETPKYNPLEKLPILLFPDGRPPVYDSAHIQEYIVRKYADKGPKLITDDVDLDLQIRQIVVLSEGCMDAIVIARFEGRREKEKQSQLWLGRQNRKIDGAIRAFDEMTQSTKEQGKAYLVGDELTIADIAVVCAIGFIEFAGMRPGWKSKYEALAEWFEQLDQRKEFSETRPVMFNLSETVV</sequence>
<dbReference type="InterPro" id="IPR001806">
    <property type="entry name" value="Small_GTPase"/>
</dbReference>